<sequence length="223" mass="22766">MKKIAQAVMVAACLTSAGAAHAQLGGLGGLLSAAKGGGGGGDISADVSTFVTQSAALSQLTGRSVIAIKLAFDNAEQRALTKAELDAIEKLTDTKERDARRAKLVESASAEAKRLYDSGEMKNKMTTLDSASKKQVGDALLNYGIGALQAVALTRTGQSLIAKASANPMTLPQILPVKDSLPLLGKVVTDSGGFMAGVIKLAQGAKIDVPTPKADSKAVDLAF</sequence>
<feature type="signal peptide" evidence="1">
    <location>
        <begin position="1"/>
        <end position="22"/>
    </location>
</feature>
<evidence type="ECO:0000313" key="2">
    <source>
        <dbReference type="EMBL" id="NNG23498.1"/>
    </source>
</evidence>
<dbReference type="EMBL" id="JABAIV010000003">
    <property type="protein sequence ID" value="NNG23498.1"/>
    <property type="molecule type" value="Genomic_DNA"/>
</dbReference>
<gene>
    <name evidence="2" type="ORF">HGB41_10890</name>
</gene>
<reference evidence="2 3" key="1">
    <citation type="submission" date="2020-04" db="EMBL/GenBank/DDBJ databases">
        <title>Massilia sp. nov., a cold adapted bacteria isolated from Arctic soil.</title>
        <authorList>
            <person name="Son J."/>
            <person name="Ka J.-O."/>
        </authorList>
    </citation>
    <scope>NUCLEOTIDE SEQUENCE [LARGE SCALE GENOMIC DNA]</scope>
    <source>
        <strain evidence="2 3">ML15P13</strain>
    </source>
</reference>
<keyword evidence="3" id="KW-1185">Reference proteome</keyword>
<keyword evidence="1" id="KW-0732">Signal</keyword>
<evidence type="ECO:0000313" key="3">
    <source>
        <dbReference type="Proteomes" id="UP000533905"/>
    </source>
</evidence>
<feature type="chain" id="PRO_5030988494" description="DUF4197 domain-containing protein" evidence="1">
    <location>
        <begin position="23"/>
        <end position="223"/>
    </location>
</feature>
<organism evidence="2 3">
    <name type="scientific">Telluria aromaticivorans</name>
    <dbReference type="NCBI Taxonomy" id="2725995"/>
    <lineage>
        <taxon>Bacteria</taxon>
        <taxon>Pseudomonadati</taxon>
        <taxon>Pseudomonadota</taxon>
        <taxon>Betaproteobacteria</taxon>
        <taxon>Burkholderiales</taxon>
        <taxon>Oxalobacteraceae</taxon>
        <taxon>Telluria group</taxon>
        <taxon>Telluria</taxon>
    </lineage>
</organism>
<evidence type="ECO:0008006" key="4">
    <source>
        <dbReference type="Google" id="ProtNLM"/>
    </source>
</evidence>
<name>A0A7Y2JZA5_9BURK</name>
<comment type="caution">
    <text evidence="2">The sequence shown here is derived from an EMBL/GenBank/DDBJ whole genome shotgun (WGS) entry which is preliminary data.</text>
</comment>
<dbReference type="RefSeq" id="WP_171084108.1">
    <property type="nucleotide sequence ID" value="NZ_JABAIV010000003.1"/>
</dbReference>
<dbReference type="Proteomes" id="UP000533905">
    <property type="component" value="Unassembled WGS sequence"/>
</dbReference>
<evidence type="ECO:0000256" key="1">
    <source>
        <dbReference type="SAM" id="SignalP"/>
    </source>
</evidence>
<protein>
    <recommendedName>
        <fullName evidence="4">DUF4197 domain-containing protein</fullName>
    </recommendedName>
</protein>
<dbReference type="AlphaFoldDB" id="A0A7Y2JZA5"/>
<proteinExistence type="predicted"/>
<accession>A0A7Y2JZA5</accession>